<proteinExistence type="inferred from homology"/>
<evidence type="ECO:0000256" key="1">
    <source>
        <dbReference type="ARBA" id="ARBA00007613"/>
    </source>
</evidence>
<organism evidence="4 5">
    <name type="scientific">Candidatus Litorirhabdus singularis</name>
    <dbReference type="NCBI Taxonomy" id="2518993"/>
    <lineage>
        <taxon>Bacteria</taxon>
        <taxon>Pseudomonadati</taxon>
        <taxon>Pseudomonadota</taxon>
        <taxon>Gammaproteobacteria</taxon>
        <taxon>Cellvibrionales</taxon>
        <taxon>Halieaceae</taxon>
        <taxon>Candidatus Litorirhabdus</taxon>
    </lineage>
</organism>
<accession>A0ABT3TK67</accession>
<evidence type="ECO:0000256" key="3">
    <source>
        <dbReference type="SAM" id="SignalP"/>
    </source>
</evidence>
<gene>
    <name evidence="4" type="ORF">EYC98_17645</name>
</gene>
<dbReference type="Pfam" id="PF02321">
    <property type="entry name" value="OEP"/>
    <property type="match status" value="2"/>
</dbReference>
<keyword evidence="5" id="KW-1185">Reference proteome</keyword>
<dbReference type="PANTHER" id="PTHR30203:SF24">
    <property type="entry name" value="BLR4935 PROTEIN"/>
    <property type="match status" value="1"/>
</dbReference>
<name>A0ABT3TK67_9GAMM</name>
<evidence type="ECO:0000313" key="5">
    <source>
        <dbReference type="Proteomes" id="UP001143362"/>
    </source>
</evidence>
<evidence type="ECO:0000256" key="2">
    <source>
        <dbReference type="SAM" id="MobiDB-lite"/>
    </source>
</evidence>
<dbReference type="Gene3D" id="1.20.1600.10">
    <property type="entry name" value="Outer membrane efflux proteins (OEP)"/>
    <property type="match status" value="1"/>
</dbReference>
<feature type="region of interest" description="Disordered" evidence="2">
    <location>
        <begin position="427"/>
        <end position="447"/>
    </location>
</feature>
<dbReference type="PANTHER" id="PTHR30203">
    <property type="entry name" value="OUTER MEMBRANE CATION EFFLUX PROTEIN"/>
    <property type="match status" value="1"/>
</dbReference>
<evidence type="ECO:0000313" key="4">
    <source>
        <dbReference type="EMBL" id="MCX2982689.1"/>
    </source>
</evidence>
<dbReference type="InterPro" id="IPR003423">
    <property type="entry name" value="OMP_efflux"/>
</dbReference>
<reference evidence="4" key="1">
    <citation type="submission" date="2019-02" db="EMBL/GenBank/DDBJ databases">
        <authorList>
            <person name="Li S.-H."/>
        </authorList>
    </citation>
    <scope>NUCLEOTIDE SEQUENCE</scope>
    <source>
        <strain evidence="4">IMCC14734</strain>
    </source>
</reference>
<keyword evidence="3" id="KW-0732">Signal</keyword>
<dbReference type="Proteomes" id="UP001143362">
    <property type="component" value="Unassembled WGS sequence"/>
</dbReference>
<protein>
    <submittedName>
        <fullName evidence="4">TolC family protein</fullName>
    </submittedName>
</protein>
<dbReference type="RefSeq" id="WP_279246722.1">
    <property type="nucleotide sequence ID" value="NZ_SHNN01000004.1"/>
</dbReference>
<feature type="chain" id="PRO_5046861810" evidence="3">
    <location>
        <begin position="39"/>
        <end position="447"/>
    </location>
</feature>
<feature type="signal peptide" evidence="3">
    <location>
        <begin position="1"/>
        <end position="38"/>
    </location>
</feature>
<comment type="similarity">
    <text evidence="1">Belongs to the outer membrane factor (OMF) (TC 1.B.17) family.</text>
</comment>
<dbReference type="InterPro" id="IPR010131">
    <property type="entry name" value="MdtP/NodT-like"/>
</dbReference>
<feature type="compositionally biased region" description="Low complexity" evidence="2">
    <location>
        <begin position="427"/>
        <end position="441"/>
    </location>
</feature>
<dbReference type="SUPFAM" id="SSF56954">
    <property type="entry name" value="Outer membrane efflux proteins (OEP)"/>
    <property type="match status" value="1"/>
</dbReference>
<comment type="caution">
    <text evidence="4">The sequence shown here is derived from an EMBL/GenBank/DDBJ whole genome shotgun (WGS) entry which is preliminary data.</text>
</comment>
<dbReference type="EMBL" id="SHNN01000004">
    <property type="protein sequence ID" value="MCX2982689.1"/>
    <property type="molecule type" value="Genomic_DNA"/>
</dbReference>
<sequence>MYQFFCGVNNRNLGRYRRSTRAVVGYLFAAILAVPAHADESQNTTMTLGSAVQLALSENPELQVYRFRELGLQGLARTANLRPQLELSAEAENFGGTDDFNGTDGAEFTLALSSVIELGGKRDARVAAVHSQRKLFDGERQALALDLMGEVTRRYVDVVAAQARLDLAANARTLATEVVESVERRTQAGAAPEAELLRARAQLAQAQLQVRTTQNRLHASRLSLSVLWGDVEPDFVRVDGSLANLGSIGDFEALFQRAVENPAITSFASEERLREAELQLAQTQSRTDIGWSVGIRQFQDTNDTALVAGLSIPLNTSGRNAGALQSARAARDEVSVRRESAMLALRARLFEAYQQRRLGIETASSLREDVIPALTRALQQTQAAYESGRYGYQEWMAARQELISAEYALIDAAAASLQNGATIEQLTSEPLLPSLEPGSSETEQETE</sequence>